<sequence length="99" mass="10664">MRLGRTKGVHGPGGTVLVLPWVDKATSVDLRVSSLELPIIQSLTADHGMIELVATVFPNKYDVPGLIKACVDFPKAKLSNVFDALVHARFLGKEVVGKL</sequence>
<proteinExistence type="predicted"/>
<dbReference type="Proteomes" id="UP000050741">
    <property type="component" value="Unassembled WGS sequence"/>
</dbReference>
<dbReference type="Pfam" id="PF01145">
    <property type="entry name" value="Band_7"/>
    <property type="match status" value="1"/>
</dbReference>
<reference evidence="3" key="3">
    <citation type="submission" date="2016-06" db="UniProtKB">
        <authorList>
            <consortium name="WormBaseParasite"/>
        </authorList>
    </citation>
    <scope>IDENTIFICATION</scope>
</reference>
<name>A0A183BTX6_GLOPA</name>
<feature type="domain" description="Band 7" evidence="1">
    <location>
        <begin position="2"/>
        <end position="80"/>
    </location>
</feature>
<dbReference type="WBParaSite" id="GPLIN_000406200">
    <property type="protein sequence ID" value="GPLIN_000406200"/>
    <property type="gene ID" value="GPLIN_000406200"/>
</dbReference>
<accession>A0A183BTX6</accession>
<reference evidence="2" key="2">
    <citation type="submission" date="2014-05" db="EMBL/GenBank/DDBJ databases">
        <title>The genome and life-stage specific transcriptomes of Globodera pallida elucidate key aspects of plant parasitism by a cyst nematode.</title>
        <authorList>
            <person name="Cotton J.A."/>
            <person name="Lilley C.J."/>
            <person name="Jones L.M."/>
            <person name="Kikuchi T."/>
            <person name="Reid A.J."/>
            <person name="Thorpe P."/>
            <person name="Tsai I.J."/>
            <person name="Beasley H."/>
            <person name="Blok V."/>
            <person name="Cock P.J.A."/>
            <person name="Van den Akker S.E."/>
            <person name="Holroyd N."/>
            <person name="Hunt M."/>
            <person name="Mantelin S."/>
            <person name="Naghra H."/>
            <person name="Pain A."/>
            <person name="Palomares-Rius J.E."/>
            <person name="Zarowiecki M."/>
            <person name="Berriman M."/>
            <person name="Jones J.T."/>
            <person name="Urwin P.E."/>
        </authorList>
    </citation>
    <scope>NUCLEOTIDE SEQUENCE [LARGE SCALE GENOMIC DNA]</scope>
    <source>
        <strain evidence="2">Lindley</strain>
    </source>
</reference>
<evidence type="ECO:0000313" key="2">
    <source>
        <dbReference type="Proteomes" id="UP000050741"/>
    </source>
</evidence>
<organism evidence="2 3">
    <name type="scientific">Globodera pallida</name>
    <name type="common">Potato cyst nematode worm</name>
    <name type="synonym">Heterodera pallida</name>
    <dbReference type="NCBI Taxonomy" id="36090"/>
    <lineage>
        <taxon>Eukaryota</taxon>
        <taxon>Metazoa</taxon>
        <taxon>Ecdysozoa</taxon>
        <taxon>Nematoda</taxon>
        <taxon>Chromadorea</taxon>
        <taxon>Rhabditida</taxon>
        <taxon>Tylenchina</taxon>
        <taxon>Tylenchomorpha</taxon>
        <taxon>Tylenchoidea</taxon>
        <taxon>Heteroderidae</taxon>
        <taxon>Heteroderinae</taxon>
        <taxon>Globodera</taxon>
    </lineage>
</organism>
<evidence type="ECO:0000313" key="3">
    <source>
        <dbReference type="WBParaSite" id="GPLIN_000406200"/>
    </source>
</evidence>
<protein>
    <submittedName>
        <fullName evidence="3">PHB domain-containing protein</fullName>
    </submittedName>
</protein>
<dbReference type="AlphaFoldDB" id="A0A183BTX6"/>
<keyword evidence="2" id="KW-1185">Reference proteome</keyword>
<evidence type="ECO:0000259" key="1">
    <source>
        <dbReference type="Pfam" id="PF01145"/>
    </source>
</evidence>
<reference evidence="2" key="1">
    <citation type="submission" date="2013-12" db="EMBL/GenBank/DDBJ databases">
        <authorList>
            <person name="Aslett M."/>
        </authorList>
    </citation>
    <scope>NUCLEOTIDE SEQUENCE [LARGE SCALE GENOMIC DNA]</scope>
    <source>
        <strain evidence="2">Lindley</strain>
    </source>
</reference>
<dbReference type="InterPro" id="IPR001107">
    <property type="entry name" value="Band_7"/>
</dbReference>